<dbReference type="Gene3D" id="2.40.440.10">
    <property type="entry name" value="L,D-transpeptidase catalytic domain-like"/>
    <property type="match status" value="1"/>
</dbReference>
<evidence type="ECO:0000313" key="10">
    <source>
        <dbReference type="EMBL" id="GGX96184.1"/>
    </source>
</evidence>
<keyword evidence="2" id="KW-0808">Transferase</keyword>
<dbReference type="Proteomes" id="UP000659223">
    <property type="component" value="Unassembled WGS sequence"/>
</dbReference>
<dbReference type="Gene3D" id="2.60.40.3710">
    <property type="match status" value="1"/>
</dbReference>
<dbReference type="PANTHER" id="PTHR30582:SF2">
    <property type="entry name" value="L,D-TRANSPEPTIDASE YCIB-RELATED"/>
    <property type="match status" value="1"/>
</dbReference>
<dbReference type="PROSITE" id="PS52029">
    <property type="entry name" value="LD_TPASE"/>
    <property type="match status" value="1"/>
</dbReference>
<feature type="active site" description="Proton donor/acceptor" evidence="7">
    <location>
        <position position="359"/>
    </location>
</feature>
<feature type="domain" description="L,D-TPase catalytic" evidence="9">
    <location>
        <begin position="276"/>
        <end position="401"/>
    </location>
</feature>
<keyword evidence="6 7" id="KW-0961">Cell wall biogenesis/degradation</keyword>
<dbReference type="Gene3D" id="2.60.40.3780">
    <property type="match status" value="1"/>
</dbReference>
<protein>
    <recommendedName>
        <fullName evidence="9">L,D-TPase catalytic domain-containing protein</fullName>
    </recommendedName>
</protein>
<organism evidence="10 11">
    <name type="scientific">Streptomyces hiroshimensis</name>
    <dbReference type="NCBI Taxonomy" id="66424"/>
    <lineage>
        <taxon>Bacteria</taxon>
        <taxon>Bacillati</taxon>
        <taxon>Actinomycetota</taxon>
        <taxon>Actinomycetes</taxon>
        <taxon>Kitasatosporales</taxon>
        <taxon>Streptomycetaceae</taxon>
        <taxon>Streptomyces</taxon>
    </lineage>
</organism>
<evidence type="ECO:0000256" key="8">
    <source>
        <dbReference type="SAM" id="MobiDB-lite"/>
    </source>
</evidence>
<dbReference type="InterPro" id="IPR041280">
    <property type="entry name" value="Big_10"/>
</dbReference>
<evidence type="ECO:0000256" key="1">
    <source>
        <dbReference type="ARBA" id="ARBA00004752"/>
    </source>
</evidence>
<dbReference type="Pfam" id="PF03734">
    <property type="entry name" value="YkuD"/>
    <property type="match status" value="1"/>
</dbReference>
<dbReference type="SUPFAM" id="SSF141523">
    <property type="entry name" value="L,D-transpeptidase catalytic domain-like"/>
    <property type="match status" value="1"/>
</dbReference>
<comment type="pathway">
    <text evidence="1 7">Cell wall biogenesis; peptidoglycan biosynthesis.</text>
</comment>
<comment type="caution">
    <text evidence="10">The sequence shown here is derived from an EMBL/GenBank/DDBJ whole genome shotgun (WGS) entry which is preliminary data.</text>
</comment>
<sequence length="452" mass="48027">MPSGPRTPPGVRGPVHFHPFAVTRQAVPPDPSYGVTMTQSRRHRLALTGAVLLTALAVGVTACGGSSNPLADKPYDASGQVELTSARDGQKADPSKPLEVVARGEDRITDVTATDAAGRYVKGELAPDGSRWHSTGALAAGAHYTVRVTTEDDNGSQGRRTIGFDTNPADRLLRVSFGPQSGTYGVGQPITAELSTPVQDPAARAIVERTLRVESQPAVEGAWHWVDNRTLHYRPKEYWPAHTTVDVHATLDGIKVGGGLYGGPSRAVRMTTGDRIEAVTDASAHSMTVTVNGKEVRSIPVTTGKPGYATRNGVKVILGRESFVRMRGTSIGIAEGSADSYDLPVHWATRVTWSGEYVHAAPWSEGSQGAENVSHGCTGMSTANAKWFFDTVHVGDIVKVVGSAGATMTPFDNGFGDWNMAWDEWRKGSALVGGKTERSGNPADAARLRPEL</sequence>
<dbReference type="CDD" id="cd13432">
    <property type="entry name" value="LDT_IgD_like_2"/>
    <property type="match status" value="1"/>
</dbReference>
<feature type="region of interest" description="Disordered" evidence="8">
    <location>
        <begin position="432"/>
        <end position="452"/>
    </location>
</feature>
<dbReference type="InterPro" id="IPR038063">
    <property type="entry name" value="Transpep_catalytic_dom"/>
</dbReference>
<evidence type="ECO:0000256" key="2">
    <source>
        <dbReference type="ARBA" id="ARBA00022679"/>
    </source>
</evidence>
<name>A0ABQ2YXY1_9ACTN</name>
<keyword evidence="3 7" id="KW-0133">Cell shape</keyword>
<keyword evidence="4 7" id="KW-0573">Peptidoglycan synthesis</keyword>
<evidence type="ECO:0000256" key="7">
    <source>
        <dbReference type="PROSITE-ProRule" id="PRU01373"/>
    </source>
</evidence>
<evidence type="ECO:0000256" key="5">
    <source>
        <dbReference type="ARBA" id="ARBA00023315"/>
    </source>
</evidence>
<dbReference type="Pfam" id="PF17964">
    <property type="entry name" value="Big_10"/>
    <property type="match status" value="1"/>
</dbReference>
<evidence type="ECO:0000256" key="3">
    <source>
        <dbReference type="ARBA" id="ARBA00022960"/>
    </source>
</evidence>
<reference evidence="11" key="1">
    <citation type="journal article" date="2019" name="Int. J. Syst. Evol. Microbiol.">
        <title>The Global Catalogue of Microorganisms (GCM) 10K type strain sequencing project: providing services to taxonomists for standard genome sequencing and annotation.</title>
        <authorList>
            <consortium name="The Broad Institute Genomics Platform"/>
            <consortium name="The Broad Institute Genome Sequencing Center for Infectious Disease"/>
            <person name="Wu L."/>
            <person name="Ma J."/>
        </authorList>
    </citation>
    <scope>NUCLEOTIDE SEQUENCE [LARGE SCALE GENOMIC DNA]</scope>
    <source>
        <strain evidence="11">JCM 4586</strain>
    </source>
</reference>
<dbReference type="CDD" id="cd16913">
    <property type="entry name" value="YkuD_like"/>
    <property type="match status" value="1"/>
</dbReference>
<keyword evidence="11" id="KW-1185">Reference proteome</keyword>
<gene>
    <name evidence="10" type="ORF">GCM10010324_47970</name>
</gene>
<feature type="active site" description="Nucleophile" evidence="7">
    <location>
        <position position="377"/>
    </location>
</feature>
<evidence type="ECO:0000256" key="6">
    <source>
        <dbReference type="ARBA" id="ARBA00023316"/>
    </source>
</evidence>
<evidence type="ECO:0000313" key="11">
    <source>
        <dbReference type="Proteomes" id="UP000659223"/>
    </source>
</evidence>
<evidence type="ECO:0000256" key="4">
    <source>
        <dbReference type="ARBA" id="ARBA00022984"/>
    </source>
</evidence>
<evidence type="ECO:0000259" key="9">
    <source>
        <dbReference type="PROSITE" id="PS52029"/>
    </source>
</evidence>
<dbReference type="InterPro" id="IPR050979">
    <property type="entry name" value="LD-transpeptidase"/>
</dbReference>
<accession>A0ABQ2YXY1</accession>
<keyword evidence="5" id="KW-0012">Acyltransferase</keyword>
<dbReference type="InterPro" id="IPR005490">
    <property type="entry name" value="LD_TPept_cat_dom"/>
</dbReference>
<dbReference type="EMBL" id="BMUT01000010">
    <property type="protein sequence ID" value="GGX96184.1"/>
    <property type="molecule type" value="Genomic_DNA"/>
</dbReference>
<proteinExistence type="predicted"/>
<dbReference type="PANTHER" id="PTHR30582">
    <property type="entry name" value="L,D-TRANSPEPTIDASE"/>
    <property type="match status" value="1"/>
</dbReference>